<evidence type="ECO:0000256" key="1">
    <source>
        <dbReference type="ARBA" id="ARBA00023015"/>
    </source>
</evidence>
<dbReference type="InterPro" id="IPR000792">
    <property type="entry name" value="Tscrpt_reg_LuxR_C"/>
</dbReference>
<accession>A0A6J4REK9</accession>
<dbReference type="PRINTS" id="PR00038">
    <property type="entry name" value="HTHLUXR"/>
</dbReference>
<organism evidence="5">
    <name type="scientific">uncultured Rubrobacteraceae bacterium</name>
    <dbReference type="NCBI Taxonomy" id="349277"/>
    <lineage>
        <taxon>Bacteria</taxon>
        <taxon>Bacillati</taxon>
        <taxon>Actinomycetota</taxon>
        <taxon>Rubrobacteria</taxon>
        <taxon>Rubrobacterales</taxon>
        <taxon>Rubrobacteraceae</taxon>
        <taxon>environmental samples</taxon>
    </lineage>
</organism>
<dbReference type="PANTHER" id="PTHR44688">
    <property type="entry name" value="DNA-BINDING TRANSCRIPTIONAL ACTIVATOR DEVR_DOSR"/>
    <property type="match status" value="1"/>
</dbReference>
<dbReference type="Pfam" id="PF00196">
    <property type="entry name" value="GerE"/>
    <property type="match status" value="1"/>
</dbReference>
<dbReference type="SUPFAM" id="SSF46894">
    <property type="entry name" value="C-terminal effector domain of the bipartite response regulators"/>
    <property type="match status" value="1"/>
</dbReference>
<dbReference type="InterPro" id="IPR016032">
    <property type="entry name" value="Sig_transdc_resp-reg_C-effctor"/>
</dbReference>
<dbReference type="InterPro" id="IPR011006">
    <property type="entry name" value="CheY-like_superfamily"/>
</dbReference>
<feature type="domain" description="HTH luxR-type" evidence="4">
    <location>
        <begin position="167"/>
        <end position="232"/>
    </location>
</feature>
<evidence type="ECO:0000256" key="2">
    <source>
        <dbReference type="ARBA" id="ARBA00023125"/>
    </source>
</evidence>
<proteinExistence type="predicted"/>
<keyword evidence="2" id="KW-0238">DNA-binding</keyword>
<dbReference type="Gene3D" id="3.40.50.2300">
    <property type="match status" value="1"/>
</dbReference>
<dbReference type="CDD" id="cd06170">
    <property type="entry name" value="LuxR_C_like"/>
    <property type="match status" value="1"/>
</dbReference>
<dbReference type="GO" id="GO:0003677">
    <property type="term" value="F:DNA binding"/>
    <property type="evidence" value="ECO:0007669"/>
    <property type="project" value="UniProtKB-KW"/>
</dbReference>
<evidence type="ECO:0000256" key="3">
    <source>
        <dbReference type="ARBA" id="ARBA00023163"/>
    </source>
</evidence>
<dbReference type="SMART" id="SM00421">
    <property type="entry name" value="HTH_LUXR"/>
    <property type="match status" value="1"/>
</dbReference>
<protein>
    <submittedName>
        <fullName evidence="5">Two-component transcriptional response regulator, LuxR family</fullName>
    </submittedName>
</protein>
<sequence>MRLVAALVERCMRECYMELERVSAVARAREAWEETGSTGPVWVCDPDRTVMGIGLANNLSEEVQVHFGWSRPQTTARPKSVVVCSASMEQLLEGISHVRLREREACILVFTPFLDLPLAWSALQLGARGYLHSGMRPDQILRAVSVAEGGEVVAPRKLLEYVVENAACHHAVLLSARRREVLGLAADGMTNAQIARKLYLSESTVKQHLYAAYKLLGVRNRTEAASLVRGGGVPGVGSAYPEAFGSPISASSSVLATPAGGGLE</sequence>
<keyword evidence="1" id="KW-0805">Transcription regulation</keyword>
<dbReference type="PROSITE" id="PS50043">
    <property type="entry name" value="HTH_LUXR_2"/>
    <property type="match status" value="1"/>
</dbReference>
<dbReference type="PANTHER" id="PTHR44688:SF16">
    <property type="entry name" value="DNA-BINDING TRANSCRIPTIONAL ACTIVATOR DEVR_DOSR"/>
    <property type="match status" value="1"/>
</dbReference>
<dbReference type="SUPFAM" id="SSF52172">
    <property type="entry name" value="CheY-like"/>
    <property type="match status" value="1"/>
</dbReference>
<evidence type="ECO:0000313" key="5">
    <source>
        <dbReference type="EMBL" id="CAA9471856.1"/>
    </source>
</evidence>
<name>A0A6J4REK9_9ACTN</name>
<dbReference type="GO" id="GO:0006355">
    <property type="term" value="P:regulation of DNA-templated transcription"/>
    <property type="evidence" value="ECO:0007669"/>
    <property type="project" value="InterPro"/>
</dbReference>
<reference evidence="5" key="1">
    <citation type="submission" date="2020-02" db="EMBL/GenBank/DDBJ databases">
        <authorList>
            <person name="Meier V. D."/>
        </authorList>
    </citation>
    <scope>NUCLEOTIDE SEQUENCE</scope>
    <source>
        <strain evidence="5">AVDCRST_MAG25</strain>
    </source>
</reference>
<keyword evidence="3" id="KW-0804">Transcription</keyword>
<dbReference type="EMBL" id="CADCVI010000130">
    <property type="protein sequence ID" value="CAA9471856.1"/>
    <property type="molecule type" value="Genomic_DNA"/>
</dbReference>
<evidence type="ECO:0000259" key="4">
    <source>
        <dbReference type="PROSITE" id="PS50043"/>
    </source>
</evidence>
<gene>
    <name evidence="5" type="ORF">AVDCRST_MAG25-2099</name>
</gene>
<dbReference type="AlphaFoldDB" id="A0A6J4REK9"/>